<dbReference type="Gene3D" id="3.40.50.720">
    <property type="entry name" value="NAD(P)-binding Rossmann-like Domain"/>
    <property type="match status" value="2"/>
</dbReference>
<dbReference type="SUPFAM" id="SSF49785">
    <property type="entry name" value="Galactose-binding domain-like"/>
    <property type="match status" value="1"/>
</dbReference>
<dbReference type="InterPro" id="IPR008979">
    <property type="entry name" value="Galactose-bd-like_sf"/>
</dbReference>
<reference evidence="4 5" key="2">
    <citation type="submission" date="2024-10" db="EMBL/GenBank/DDBJ databases">
        <authorList>
            <person name="Ryan C."/>
        </authorList>
    </citation>
    <scope>NUCLEOTIDE SEQUENCE [LARGE SCALE GENOMIC DNA]</scope>
</reference>
<dbReference type="SUPFAM" id="SSF51735">
    <property type="entry name" value="NAD(P)-binding Rossmann-fold domains"/>
    <property type="match status" value="1"/>
</dbReference>
<reference evidence="5" key="1">
    <citation type="submission" date="2024-06" db="EMBL/GenBank/DDBJ databases">
        <authorList>
            <person name="Ryan C."/>
        </authorList>
    </citation>
    <scope>NUCLEOTIDE SEQUENCE [LARGE SCALE GENOMIC DNA]</scope>
</reference>
<protein>
    <submittedName>
        <fullName evidence="4">Uncharacterized protein</fullName>
    </submittedName>
</protein>
<keyword evidence="5" id="KW-1185">Reference proteome</keyword>
<dbReference type="Pfam" id="PF13460">
    <property type="entry name" value="NAD_binding_10"/>
    <property type="match status" value="2"/>
</dbReference>
<evidence type="ECO:0000259" key="3">
    <source>
        <dbReference type="Pfam" id="PF13460"/>
    </source>
</evidence>
<evidence type="ECO:0000313" key="4">
    <source>
        <dbReference type="EMBL" id="CAL5024101.1"/>
    </source>
</evidence>
<dbReference type="InterPro" id="IPR036291">
    <property type="entry name" value="NAD(P)-bd_dom_sf"/>
</dbReference>
<evidence type="ECO:0000313" key="5">
    <source>
        <dbReference type="Proteomes" id="UP001497457"/>
    </source>
</evidence>
<feature type="region of interest" description="Disordered" evidence="1">
    <location>
        <begin position="35"/>
        <end position="89"/>
    </location>
</feature>
<dbReference type="EMBL" id="OZ075113">
    <property type="protein sequence ID" value="CAL5024101.1"/>
    <property type="molecule type" value="Genomic_DNA"/>
</dbReference>
<feature type="domain" description="NAD(P)-binding" evidence="3">
    <location>
        <begin position="461"/>
        <end position="541"/>
    </location>
</feature>
<dbReference type="InterPro" id="IPR013857">
    <property type="entry name" value="NADH-UbQ_OxRdtase-assoc_prot30"/>
</dbReference>
<accession>A0ABC9CQ57</accession>
<dbReference type="Proteomes" id="UP001497457">
    <property type="component" value="Chromosome 3rd"/>
</dbReference>
<organism evidence="4 5">
    <name type="scientific">Urochloa decumbens</name>
    <dbReference type="NCBI Taxonomy" id="240449"/>
    <lineage>
        <taxon>Eukaryota</taxon>
        <taxon>Viridiplantae</taxon>
        <taxon>Streptophyta</taxon>
        <taxon>Embryophyta</taxon>
        <taxon>Tracheophyta</taxon>
        <taxon>Spermatophyta</taxon>
        <taxon>Magnoliopsida</taxon>
        <taxon>Liliopsida</taxon>
        <taxon>Poales</taxon>
        <taxon>Poaceae</taxon>
        <taxon>PACMAD clade</taxon>
        <taxon>Panicoideae</taxon>
        <taxon>Panicodae</taxon>
        <taxon>Paniceae</taxon>
        <taxon>Melinidinae</taxon>
        <taxon>Urochloa</taxon>
    </lineage>
</organism>
<proteinExistence type="predicted"/>
<dbReference type="AlphaFoldDB" id="A0ABC9CQ57"/>
<gene>
    <name evidence="4" type="ORF">URODEC1_LOCUS77340</name>
</gene>
<dbReference type="Pfam" id="PF08547">
    <property type="entry name" value="CIA30"/>
    <property type="match status" value="1"/>
</dbReference>
<evidence type="ECO:0000259" key="2">
    <source>
        <dbReference type="Pfam" id="PF08547"/>
    </source>
</evidence>
<dbReference type="PANTHER" id="PTHR15020">
    <property type="entry name" value="FLAVIN REDUCTASE-RELATED"/>
    <property type="match status" value="1"/>
</dbReference>
<sequence length="589" mass="63830">MAATHCASTSSAFFGLPHSNVRRRHGNSCRFSANTRAAAPVSATLDKETAKAPRRSRNRRSRKATKSESTAVLAPDNDEPAAEARSGGGGRGMVALDDVIVNPVGLGRRSRQVFDEVWRKFSRLGQMSSASSAAVAERDPAVLFPGGPMCEFSVPGARDTTVLVVGATSRIGRIVVRKLMLRGYNVKALVRRNDPGVIDMLPRSVDIVVGDVGDPSSVQAAVSGCNKVIYCATARSTITGDLNRVDNQGVRNVTKAFQDYYNQLAQSRAGKSSKSKLTIAKFKSAKSVKGWEVRQGSYFQDIYPSRFDGGTDASFEFAESGQAVFSGFVFTRGGYVEMSKRLSLPLGSTLDRYDGLLLSVGGNGRSYVIILETGPLADTSQSKKYFARMNTKVRVPFSAFRPVNPQDPPLDPFLVHTLTIRFEPKKQRPGDSSEGASDPRNFELKMEFIKALPSGQETDIVLVSCTGSGIEANRREQVLKAKKAGEDALRRSGLGYTIVRPGPLQEEPGGQRALIFDQGSRISQGISCADVADICVKALHDLSARNKSFDVCYEHVSEQGNELYELVAHLPDKANNYLSPALSVLEKNT</sequence>
<feature type="compositionally biased region" description="Basic residues" evidence="1">
    <location>
        <begin position="52"/>
        <end position="64"/>
    </location>
</feature>
<dbReference type="PANTHER" id="PTHR15020:SF47">
    <property type="entry name" value="NAD(P)-BINDING DOMAIN-CONTAINING PROTEIN"/>
    <property type="match status" value="1"/>
</dbReference>
<evidence type="ECO:0000256" key="1">
    <source>
        <dbReference type="SAM" id="MobiDB-lite"/>
    </source>
</evidence>
<feature type="domain" description="NAD(P)-binding" evidence="3">
    <location>
        <begin position="166"/>
        <end position="258"/>
    </location>
</feature>
<dbReference type="InterPro" id="IPR016040">
    <property type="entry name" value="NAD(P)-bd_dom"/>
</dbReference>
<name>A0ABC9CQ57_9POAL</name>
<feature type="domain" description="NADH:ubiquinone oxidoreductase intermediate-associated protein 30" evidence="2">
    <location>
        <begin position="309"/>
        <end position="404"/>
    </location>
</feature>